<gene>
    <name evidence="1" type="ORF">E3J38_00110</name>
</gene>
<accession>A0A523XWL7</accession>
<feature type="non-terminal residue" evidence="1">
    <location>
        <position position="184"/>
    </location>
</feature>
<dbReference type="Proteomes" id="UP000315534">
    <property type="component" value="Unassembled WGS sequence"/>
</dbReference>
<protein>
    <submittedName>
        <fullName evidence="1">Uncharacterized protein</fullName>
    </submittedName>
</protein>
<sequence>MADSANVMTTLEVEEEKVEALELDTAEKLLLSLSRAITNMRFYLPNSPLVRSSKIEFYEEMTDFLKRWDKMSFEVTDEALTYKGNPVYQIDEKANSFAFIFYRDGVRRITFHEGLSSEEVNTFLDIICEAVKSSEEEADIVSLLWSGNFINIDYVAIQAFIESEGGVQGLEEVEETLVHVGNEP</sequence>
<organism evidence="1 2">
    <name type="scientific">candidate division TA06 bacterium</name>
    <dbReference type="NCBI Taxonomy" id="2250710"/>
    <lineage>
        <taxon>Bacteria</taxon>
        <taxon>Bacteria division TA06</taxon>
    </lineage>
</organism>
<evidence type="ECO:0000313" key="1">
    <source>
        <dbReference type="EMBL" id="TET83635.1"/>
    </source>
</evidence>
<dbReference type="AlphaFoldDB" id="A0A523XWL7"/>
<reference evidence="1 2" key="1">
    <citation type="submission" date="2019-03" db="EMBL/GenBank/DDBJ databases">
        <title>Metabolic potential of uncultured bacteria and archaea associated with petroleum seepage in deep-sea sediments.</title>
        <authorList>
            <person name="Dong X."/>
            <person name="Hubert C."/>
        </authorList>
    </citation>
    <scope>NUCLEOTIDE SEQUENCE [LARGE SCALE GENOMIC DNA]</scope>
    <source>
        <strain evidence="1">E29_bin36</strain>
    </source>
</reference>
<comment type="caution">
    <text evidence="1">The sequence shown here is derived from an EMBL/GenBank/DDBJ whole genome shotgun (WGS) entry which is preliminary data.</text>
</comment>
<name>A0A523XWL7_UNCT6</name>
<dbReference type="EMBL" id="SOIP01000005">
    <property type="protein sequence ID" value="TET83635.1"/>
    <property type="molecule type" value="Genomic_DNA"/>
</dbReference>
<evidence type="ECO:0000313" key="2">
    <source>
        <dbReference type="Proteomes" id="UP000315534"/>
    </source>
</evidence>
<proteinExistence type="predicted"/>